<dbReference type="GO" id="GO:0004820">
    <property type="term" value="F:glycine-tRNA ligase activity"/>
    <property type="evidence" value="ECO:0007669"/>
    <property type="project" value="UniProtKB-EC"/>
</dbReference>
<organism evidence="13 14">
    <name type="scientific">Roseateles paludis</name>
    <dbReference type="NCBI Taxonomy" id="3145238"/>
    <lineage>
        <taxon>Bacteria</taxon>
        <taxon>Pseudomonadati</taxon>
        <taxon>Pseudomonadota</taxon>
        <taxon>Betaproteobacteria</taxon>
        <taxon>Burkholderiales</taxon>
        <taxon>Sphaerotilaceae</taxon>
        <taxon>Roseateles</taxon>
    </lineage>
</organism>
<evidence type="ECO:0000256" key="7">
    <source>
        <dbReference type="ARBA" id="ARBA00022840"/>
    </source>
</evidence>
<keyword evidence="14" id="KW-1185">Reference proteome</keyword>
<dbReference type="InterPro" id="IPR015944">
    <property type="entry name" value="Gly-tRNA-synth_bsu"/>
</dbReference>
<keyword evidence="8 11" id="KW-0648">Protein biosynthesis</keyword>
<keyword evidence="7 11" id="KW-0067">ATP-binding</keyword>
<keyword evidence="4 11" id="KW-0963">Cytoplasm</keyword>
<comment type="caution">
    <text evidence="13">The sequence shown here is derived from an EMBL/GenBank/DDBJ whole genome shotgun (WGS) entry which is preliminary data.</text>
</comment>
<evidence type="ECO:0000256" key="5">
    <source>
        <dbReference type="ARBA" id="ARBA00022598"/>
    </source>
</evidence>
<reference evidence="13 14" key="1">
    <citation type="submission" date="2024-05" db="EMBL/GenBank/DDBJ databases">
        <title>Roseateles sp. DJS-2-20 16S ribosomal RNA gene Genome sequencing and assembly.</title>
        <authorList>
            <person name="Woo H."/>
        </authorList>
    </citation>
    <scope>NUCLEOTIDE SEQUENCE [LARGE SCALE GENOMIC DNA]</scope>
    <source>
        <strain evidence="13 14">DJS-2-20</strain>
    </source>
</reference>
<comment type="catalytic activity">
    <reaction evidence="10 11">
        <text>tRNA(Gly) + glycine + ATP = glycyl-tRNA(Gly) + AMP + diphosphate</text>
        <dbReference type="Rhea" id="RHEA:16013"/>
        <dbReference type="Rhea" id="RHEA-COMP:9664"/>
        <dbReference type="Rhea" id="RHEA-COMP:9683"/>
        <dbReference type="ChEBI" id="CHEBI:30616"/>
        <dbReference type="ChEBI" id="CHEBI:33019"/>
        <dbReference type="ChEBI" id="CHEBI:57305"/>
        <dbReference type="ChEBI" id="CHEBI:78442"/>
        <dbReference type="ChEBI" id="CHEBI:78522"/>
        <dbReference type="ChEBI" id="CHEBI:456215"/>
        <dbReference type="EC" id="6.1.1.14"/>
    </reaction>
</comment>
<proteinExistence type="inferred from homology"/>
<evidence type="ECO:0000256" key="6">
    <source>
        <dbReference type="ARBA" id="ARBA00022741"/>
    </source>
</evidence>
<accession>A0ABV0FZD2</accession>
<dbReference type="InterPro" id="IPR008909">
    <property type="entry name" value="DALR_anticod-bd"/>
</dbReference>
<comment type="similarity">
    <text evidence="2 11">Belongs to the class-II aminoacyl-tRNA synthetase family.</text>
</comment>
<sequence length="713" mass="76765">MTAKNLLVELFVEELPPKALKKLGEAFANVIADSLMVQGLADQATTVSTFASPRRLGVHLTNVVSQAADRQERVKVMPVAVAMSADAQPTPALLKKLASLGADASIVPSLARAPDGKAEALFWDRTTPGATLQQGLQRALDDSLARLPIPKVMSYQLADGWTDVKFVRPAHGLIALHGTEVVPVQALGLTAGRTTQGHRFEAAQATVSIDNADSYAMQLRTQGAVIASFAERRADIAAQLQAAAAKLGLKPIDDDALLDEVTALVERPNVLSCAFEAEFLAVPQECLILTMKANQKYFPLLDAAGKLTRHFLVVSNIAPSDAGAVIQGNERVVRPRLADAKFFFDQDRKRTLASRVEGLNKVVYHGKLGSQGERMERVRAIGHAIVNLLRMATVPYTVEAKDEFEVLDSKVRESATLAKADLLTDMVGEFPELQGIMGGYYARHEGLRDGVAIAIEDHYKPRFAGDALPRNHTGTVLTLADKLETLVGLFGIGQLPTGDKDPFALRRHALGVIRILVEKNLPLELPALFDAAVPAFGELIENPRDALLGFFSDRLAVNLRDQGYSSQEVEAVLALAPGRLGDVPRRLEAVRAFAALPEAASLAAANKRVGNILKKVEGERPTTLSDALLQEAAEQALAAAVREVQPAADRLFEQHDYTGSLKALAALKAPVDAFFDGVMVNAEDPALRANRLALLHHLHTAMNRVADLSKLAA</sequence>
<dbReference type="Pfam" id="PF05746">
    <property type="entry name" value="DALR_1"/>
    <property type="match status" value="1"/>
</dbReference>
<keyword evidence="6 11" id="KW-0547">Nucleotide-binding</keyword>
<dbReference type="PANTHER" id="PTHR30075">
    <property type="entry name" value="GLYCYL-TRNA SYNTHETASE"/>
    <property type="match status" value="1"/>
</dbReference>
<keyword evidence="9 11" id="KW-0030">Aminoacyl-tRNA synthetase</keyword>
<dbReference type="RefSeq" id="WP_347703654.1">
    <property type="nucleotide sequence ID" value="NZ_JBDPZD010000001.1"/>
</dbReference>
<dbReference type="HAMAP" id="MF_00255">
    <property type="entry name" value="Gly_tRNA_synth_beta"/>
    <property type="match status" value="1"/>
</dbReference>
<evidence type="ECO:0000256" key="10">
    <source>
        <dbReference type="ARBA" id="ARBA00047937"/>
    </source>
</evidence>
<keyword evidence="5 11" id="KW-0436">Ligase</keyword>
<evidence type="ECO:0000256" key="3">
    <source>
        <dbReference type="ARBA" id="ARBA00011209"/>
    </source>
</evidence>
<dbReference type="PANTHER" id="PTHR30075:SF2">
    <property type="entry name" value="GLYCINE--TRNA LIGASE, CHLOROPLASTIC_MITOCHONDRIAL 2"/>
    <property type="match status" value="1"/>
</dbReference>
<evidence type="ECO:0000256" key="2">
    <source>
        <dbReference type="ARBA" id="ARBA00008226"/>
    </source>
</evidence>
<gene>
    <name evidence="11 13" type="primary">glyS</name>
    <name evidence="13" type="ORF">ABDJ85_05085</name>
</gene>
<evidence type="ECO:0000256" key="11">
    <source>
        <dbReference type="HAMAP-Rule" id="MF_00255"/>
    </source>
</evidence>
<name>A0ABV0FZD2_9BURK</name>
<dbReference type="SUPFAM" id="SSF109604">
    <property type="entry name" value="HD-domain/PDEase-like"/>
    <property type="match status" value="1"/>
</dbReference>
<dbReference type="NCBIfam" id="TIGR00211">
    <property type="entry name" value="glyS"/>
    <property type="match status" value="1"/>
</dbReference>
<dbReference type="InterPro" id="IPR006194">
    <property type="entry name" value="Gly-tRNA-synth_heterodimer"/>
</dbReference>
<comment type="subunit">
    <text evidence="3 11">Tetramer of two alpha and two beta subunits.</text>
</comment>
<feature type="domain" description="DALR anticodon binding" evidence="12">
    <location>
        <begin position="604"/>
        <end position="702"/>
    </location>
</feature>
<evidence type="ECO:0000256" key="1">
    <source>
        <dbReference type="ARBA" id="ARBA00004496"/>
    </source>
</evidence>
<dbReference type="EMBL" id="JBDPZD010000001">
    <property type="protein sequence ID" value="MEO3690834.1"/>
    <property type="molecule type" value="Genomic_DNA"/>
</dbReference>
<evidence type="ECO:0000256" key="9">
    <source>
        <dbReference type="ARBA" id="ARBA00023146"/>
    </source>
</evidence>
<comment type="subcellular location">
    <subcellularLocation>
        <location evidence="1 11">Cytoplasm</location>
    </subcellularLocation>
</comment>
<evidence type="ECO:0000313" key="14">
    <source>
        <dbReference type="Proteomes" id="UP001495147"/>
    </source>
</evidence>
<evidence type="ECO:0000256" key="4">
    <source>
        <dbReference type="ARBA" id="ARBA00022490"/>
    </source>
</evidence>
<evidence type="ECO:0000313" key="13">
    <source>
        <dbReference type="EMBL" id="MEO3690834.1"/>
    </source>
</evidence>
<dbReference type="PRINTS" id="PR01045">
    <property type="entry name" value="TRNASYNTHGB"/>
</dbReference>
<protein>
    <recommendedName>
        <fullName evidence="11">Glycine--tRNA ligase beta subunit</fullName>
        <ecNumber evidence="11">6.1.1.14</ecNumber>
    </recommendedName>
    <alternativeName>
        <fullName evidence="11">Glycyl-tRNA synthetase beta subunit</fullName>
        <shortName evidence="11">GlyRS</shortName>
    </alternativeName>
</protein>
<evidence type="ECO:0000256" key="8">
    <source>
        <dbReference type="ARBA" id="ARBA00022917"/>
    </source>
</evidence>
<evidence type="ECO:0000259" key="12">
    <source>
        <dbReference type="Pfam" id="PF05746"/>
    </source>
</evidence>
<dbReference type="PROSITE" id="PS50861">
    <property type="entry name" value="AA_TRNA_LIGASE_II_GLYAB"/>
    <property type="match status" value="1"/>
</dbReference>
<dbReference type="Pfam" id="PF02092">
    <property type="entry name" value="tRNA_synt_2f"/>
    <property type="match status" value="1"/>
</dbReference>
<dbReference type="Proteomes" id="UP001495147">
    <property type="component" value="Unassembled WGS sequence"/>
</dbReference>
<dbReference type="EC" id="6.1.1.14" evidence="11"/>